<dbReference type="PANTHER" id="PTHR33447:SF2">
    <property type="entry name" value="GLUTATHIONE GAMMA-GLUTAMYLCYSTEINYLTRANSFERASE"/>
    <property type="match status" value="1"/>
</dbReference>
<protein>
    <recommendedName>
        <fullName evidence="2">Peptidase C83 domain-containing protein</fullName>
    </recommendedName>
</protein>
<dbReference type="InterPro" id="IPR040409">
    <property type="entry name" value="PCS-like"/>
</dbReference>
<feature type="region of interest" description="Disordered" evidence="1">
    <location>
        <begin position="1"/>
        <end position="52"/>
    </location>
</feature>
<feature type="compositionally biased region" description="Low complexity" evidence="1">
    <location>
        <begin position="1"/>
        <end position="14"/>
    </location>
</feature>
<evidence type="ECO:0000259" key="2">
    <source>
        <dbReference type="PROSITE" id="PS51443"/>
    </source>
</evidence>
<reference evidence="3" key="2">
    <citation type="submission" date="2021-02" db="EMBL/GenBank/DDBJ databases">
        <authorList>
            <person name="Kimball J.A."/>
            <person name="Haas M.W."/>
            <person name="Macchietto M."/>
            <person name="Kono T."/>
            <person name="Duquette J."/>
            <person name="Shao M."/>
        </authorList>
    </citation>
    <scope>NUCLEOTIDE SEQUENCE</scope>
    <source>
        <tissue evidence="3">Fresh leaf tissue</tissue>
    </source>
</reference>
<evidence type="ECO:0000313" key="4">
    <source>
        <dbReference type="Proteomes" id="UP000729402"/>
    </source>
</evidence>
<reference evidence="3" key="1">
    <citation type="journal article" date="2021" name="bioRxiv">
        <title>Whole Genome Assembly and Annotation of Northern Wild Rice, Zizania palustris L., Supports a Whole Genome Duplication in the Zizania Genus.</title>
        <authorList>
            <person name="Haas M."/>
            <person name="Kono T."/>
            <person name="Macchietto M."/>
            <person name="Millas R."/>
            <person name="McGilp L."/>
            <person name="Shao M."/>
            <person name="Duquette J."/>
            <person name="Hirsch C.N."/>
            <person name="Kimball J."/>
        </authorList>
    </citation>
    <scope>NUCLEOTIDE SEQUENCE</scope>
    <source>
        <tissue evidence="3">Fresh leaf tissue</tissue>
    </source>
</reference>
<dbReference type="EMBL" id="JAAALK010000289">
    <property type="protein sequence ID" value="KAG8050475.1"/>
    <property type="molecule type" value="Genomic_DNA"/>
</dbReference>
<sequence>MIYTLSSSVLSSYAPVPPPSPPTPSSASPPRGSLPPVRCSPNPRQWRRRLPRPRRRLCRRRATLSVVLNTLRINPGRRWKGPWRWFDESMLDCCKHLDKVRSHGITFGKVACLAHCAGADVRRSAGQVTVDDLRRHLVHCASSLDYHLIVSYHRKLGVHTSYRYMENAHRRCYFSGVE</sequence>
<dbReference type="InterPro" id="IPR007719">
    <property type="entry name" value="PCS_N"/>
</dbReference>
<feature type="compositionally biased region" description="Pro residues" evidence="1">
    <location>
        <begin position="15"/>
        <end position="24"/>
    </location>
</feature>
<gene>
    <name evidence="3" type="ORF">GUJ93_ZPchr0009g565</name>
</gene>
<dbReference type="GO" id="GO:0016756">
    <property type="term" value="F:glutathione gamma-glutamylcysteinyltransferase activity"/>
    <property type="evidence" value="ECO:0007669"/>
    <property type="project" value="InterPro"/>
</dbReference>
<dbReference type="Proteomes" id="UP000729402">
    <property type="component" value="Unassembled WGS sequence"/>
</dbReference>
<comment type="caution">
    <text evidence="3">The sequence shown here is derived from an EMBL/GenBank/DDBJ whole genome shotgun (WGS) entry which is preliminary data.</text>
</comment>
<proteinExistence type="predicted"/>
<name>A0A8J5V3X5_ZIZPA</name>
<evidence type="ECO:0000256" key="1">
    <source>
        <dbReference type="SAM" id="MobiDB-lite"/>
    </source>
</evidence>
<organism evidence="3 4">
    <name type="scientific">Zizania palustris</name>
    <name type="common">Northern wild rice</name>
    <dbReference type="NCBI Taxonomy" id="103762"/>
    <lineage>
        <taxon>Eukaryota</taxon>
        <taxon>Viridiplantae</taxon>
        <taxon>Streptophyta</taxon>
        <taxon>Embryophyta</taxon>
        <taxon>Tracheophyta</taxon>
        <taxon>Spermatophyta</taxon>
        <taxon>Magnoliopsida</taxon>
        <taxon>Liliopsida</taxon>
        <taxon>Poales</taxon>
        <taxon>Poaceae</taxon>
        <taxon>BOP clade</taxon>
        <taxon>Oryzoideae</taxon>
        <taxon>Oryzeae</taxon>
        <taxon>Zizaniinae</taxon>
        <taxon>Zizania</taxon>
    </lineage>
</organism>
<dbReference type="PANTHER" id="PTHR33447">
    <property type="entry name" value="GLUTATHIONE GAMMA-GLUTAMYLCYSTEINYLTRANSFERASE"/>
    <property type="match status" value="1"/>
</dbReference>
<evidence type="ECO:0000313" key="3">
    <source>
        <dbReference type="EMBL" id="KAG8050475.1"/>
    </source>
</evidence>
<dbReference type="GO" id="GO:0010273">
    <property type="term" value="P:detoxification of copper ion"/>
    <property type="evidence" value="ECO:0007669"/>
    <property type="project" value="TreeGrafter"/>
</dbReference>
<accession>A0A8J5V3X5</accession>
<dbReference type="PROSITE" id="PS51443">
    <property type="entry name" value="PCS"/>
    <property type="match status" value="1"/>
</dbReference>
<dbReference type="Pfam" id="PF05023">
    <property type="entry name" value="Phytochelatin"/>
    <property type="match status" value="1"/>
</dbReference>
<feature type="domain" description="Peptidase C83" evidence="2">
    <location>
        <begin position="4"/>
        <end position="178"/>
    </location>
</feature>
<dbReference type="OrthoDB" id="448954at2759"/>
<dbReference type="GO" id="GO:0046872">
    <property type="term" value="F:metal ion binding"/>
    <property type="evidence" value="ECO:0007669"/>
    <property type="project" value="InterPro"/>
</dbReference>
<dbReference type="AlphaFoldDB" id="A0A8J5V3X5"/>
<dbReference type="GO" id="GO:0046938">
    <property type="term" value="P:phytochelatin biosynthetic process"/>
    <property type="evidence" value="ECO:0007669"/>
    <property type="project" value="InterPro"/>
</dbReference>
<keyword evidence="4" id="KW-1185">Reference proteome</keyword>
<dbReference type="GO" id="GO:0098849">
    <property type="term" value="P:cellular detoxification of cadmium ion"/>
    <property type="evidence" value="ECO:0007669"/>
    <property type="project" value="TreeGrafter"/>
</dbReference>